<dbReference type="AlphaFoldDB" id="A0A3S1BSK4"/>
<dbReference type="SUPFAM" id="SSF52058">
    <property type="entry name" value="L domain-like"/>
    <property type="match status" value="1"/>
</dbReference>
<reference evidence="5 6" key="1">
    <citation type="submission" date="2019-01" db="EMBL/GenBank/DDBJ databases">
        <title>A draft genome assembly of the solar-powered sea slug Elysia chlorotica.</title>
        <authorList>
            <person name="Cai H."/>
            <person name="Li Q."/>
            <person name="Fang X."/>
            <person name="Li J."/>
            <person name="Curtis N.E."/>
            <person name="Altenburger A."/>
            <person name="Shibata T."/>
            <person name="Feng M."/>
            <person name="Maeda T."/>
            <person name="Schwartz J.A."/>
            <person name="Shigenobu S."/>
            <person name="Lundholm N."/>
            <person name="Nishiyama T."/>
            <person name="Yang H."/>
            <person name="Hasebe M."/>
            <person name="Li S."/>
            <person name="Pierce S.K."/>
            <person name="Wang J."/>
        </authorList>
    </citation>
    <scope>NUCLEOTIDE SEQUENCE [LARGE SCALE GENOMIC DNA]</scope>
    <source>
        <strain evidence="5">EC2010</strain>
        <tissue evidence="5">Whole organism of an adult</tissue>
    </source>
</reference>
<comment type="caution">
    <text evidence="5">The sequence shown here is derived from an EMBL/GenBank/DDBJ whole genome shotgun (WGS) entry which is preliminary data.</text>
</comment>
<dbReference type="PANTHER" id="PTHR18849:SF0">
    <property type="entry name" value="CILIA- AND FLAGELLA-ASSOCIATED PROTEIN 410-RELATED"/>
    <property type="match status" value="1"/>
</dbReference>
<dbReference type="GO" id="GO:0036064">
    <property type="term" value="C:ciliary basal body"/>
    <property type="evidence" value="ECO:0007669"/>
    <property type="project" value="UniProtKB-ARBA"/>
</dbReference>
<dbReference type="OrthoDB" id="1517790at2759"/>
<evidence type="ECO:0000256" key="1">
    <source>
        <dbReference type="ARBA" id="ARBA00022614"/>
    </source>
</evidence>
<dbReference type="STRING" id="188477.A0A3S1BSK4"/>
<feature type="compositionally biased region" description="Basic and acidic residues" evidence="3">
    <location>
        <begin position="314"/>
        <end position="329"/>
    </location>
</feature>
<evidence type="ECO:0000313" key="6">
    <source>
        <dbReference type="Proteomes" id="UP000271974"/>
    </source>
</evidence>
<evidence type="ECO:0000256" key="2">
    <source>
        <dbReference type="ARBA" id="ARBA00022737"/>
    </source>
</evidence>
<keyword evidence="1" id="KW-0433">Leucine-rich repeat</keyword>
<feature type="non-terminal residue" evidence="5">
    <location>
        <position position="376"/>
    </location>
</feature>
<dbReference type="GO" id="GO:0097733">
    <property type="term" value="C:photoreceptor cell cilium"/>
    <property type="evidence" value="ECO:0007669"/>
    <property type="project" value="UniProtKB-ARBA"/>
</dbReference>
<proteinExistence type="predicted"/>
<keyword evidence="6" id="KW-1185">Reference proteome</keyword>
<feature type="compositionally biased region" description="Polar residues" evidence="3">
    <location>
        <begin position="331"/>
        <end position="344"/>
    </location>
</feature>
<dbReference type="Gene3D" id="3.80.10.10">
    <property type="entry name" value="Ribonuclease Inhibitor"/>
    <property type="match status" value="1"/>
</dbReference>
<feature type="compositionally biased region" description="Polar residues" evidence="3">
    <location>
        <begin position="175"/>
        <end position="200"/>
    </location>
</feature>
<sequence>MALTEKDTTKLNKSIDSVELTEAVVLTRTRAPDLESVKKLNCWASNIGDVSVVRRMPALEVCSLSINKITSLRDFAHCHHLKELYVRTNKIERLGDIHYLKHLRRLRSLWLAENPCAGDPNYRMTVLRTLPNLRKLDNIAVTEDEVQRAETEGDQIPIPQDFSFSSLFDVDAFSQKNGRGSSASPPNSARSMDSTRTTADSVAESVGISTENSVADSMSVQDSQGRWALPRRKRLQRKREEMLRSSGGEEGGGGGGSARSGEDSSGAGDGKRSWHVSGSSDSHLEEDSDVNCNGRPNSDDEVQKSVKNSVNNLDHGDIALKDSDADKVEITISSIRDSAGSANSKIDEESRPCDGVDERNPQKENDEGTFRSDGKS</sequence>
<name>A0A3S1BSK4_ELYCH</name>
<dbReference type="InterPro" id="IPR032675">
    <property type="entry name" value="LRR_dom_sf"/>
</dbReference>
<evidence type="ECO:0000256" key="3">
    <source>
        <dbReference type="SAM" id="MobiDB-lite"/>
    </source>
</evidence>
<dbReference type="Pfam" id="PF14580">
    <property type="entry name" value="LRR_9"/>
    <property type="match status" value="1"/>
</dbReference>
<dbReference type="FunFam" id="3.80.10.10:FF:000094">
    <property type="entry name" value="protein C21orf2 isoform X1"/>
    <property type="match status" value="1"/>
</dbReference>
<feature type="compositionally biased region" description="Basic and acidic residues" evidence="3">
    <location>
        <begin position="345"/>
        <end position="376"/>
    </location>
</feature>
<dbReference type="EMBL" id="RQTK01000035">
    <property type="protein sequence ID" value="RUS90325.1"/>
    <property type="molecule type" value="Genomic_DNA"/>
</dbReference>
<dbReference type="Proteomes" id="UP000271974">
    <property type="component" value="Unassembled WGS sequence"/>
</dbReference>
<organism evidence="5 6">
    <name type="scientific">Elysia chlorotica</name>
    <name type="common">Eastern emerald elysia</name>
    <name type="synonym">Sea slug</name>
    <dbReference type="NCBI Taxonomy" id="188477"/>
    <lineage>
        <taxon>Eukaryota</taxon>
        <taxon>Metazoa</taxon>
        <taxon>Spiralia</taxon>
        <taxon>Lophotrochozoa</taxon>
        <taxon>Mollusca</taxon>
        <taxon>Gastropoda</taxon>
        <taxon>Heterobranchia</taxon>
        <taxon>Euthyneura</taxon>
        <taxon>Panpulmonata</taxon>
        <taxon>Sacoglossa</taxon>
        <taxon>Placobranchoidea</taxon>
        <taxon>Plakobranchidae</taxon>
        <taxon>Elysia</taxon>
    </lineage>
</organism>
<feature type="compositionally biased region" description="Gly residues" evidence="3">
    <location>
        <begin position="248"/>
        <end position="258"/>
    </location>
</feature>
<keyword evidence="2" id="KW-0677">Repeat</keyword>
<feature type="compositionally biased region" description="Polar residues" evidence="3">
    <location>
        <begin position="207"/>
        <end position="224"/>
    </location>
</feature>
<feature type="region of interest" description="Disordered" evidence="3">
    <location>
        <begin position="175"/>
        <end position="376"/>
    </location>
</feature>
<dbReference type="InterPro" id="IPR003603">
    <property type="entry name" value="U2A'_phosphoprotein32A_C"/>
</dbReference>
<dbReference type="InterPro" id="IPR001611">
    <property type="entry name" value="Leu-rich_rpt"/>
</dbReference>
<accession>A0A3S1BSK4</accession>
<dbReference type="PANTHER" id="PTHR18849">
    <property type="entry name" value="LEUCINE RICH REPEAT PROTEIN"/>
    <property type="match status" value="1"/>
</dbReference>
<protein>
    <recommendedName>
        <fullName evidence="4">U2A'/phosphoprotein 32 family A C-terminal domain-containing protein</fullName>
    </recommendedName>
</protein>
<dbReference type="PROSITE" id="PS51450">
    <property type="entry name" value="LRR"/>
    <property type="match status" value="1"/>
</dbReference>
<evidence type="ECO:0000259" key="4">
    <source>
        <dbReference type="SMART" id="SM00446"/>
    </source>
</evidence>
<gene>
    <name evidence="5" type="ORF">EGW08_001923</name>
</gene>
<dbReference type="SMART" id="SM00446">
    <property type="entry name" value="LRRcap"/>
    <property type="match status" value="1"/>
</dbReference>
<feature type="domain" description="U2A'/phosphoprotein 32 family A C-terminal" evidence="4">
    <location>
        <begin position="119"/>
        <end position="137"/>
    </location>
</feature>
<evidence type="ECO:0000313" key="5">
    <source>
        <dbReference type="EMBL" id="RUS90325.1"/>
    </source>
</evidence>